<dbReference type="CDD" id="cd04852">
    <property type="entry name" value="Peptidases_S8_3"/>
    <property type="match status" value="1"/>
</dbReference>
<evidence type="ECO:0000313" key="12">
    <source>
        <dbReference type="Proteomes" id="UP000596252"/>
    </source>
</evidence>
<evidence type="ECO:0000256" key="5">
    <source>
        <dbReference type="ARBA" id="ARBA00022825"/>
    </source>
</evidence>
<evidence type="ECO:0000313" key="11">
    <source>
        <dbReference type="EMBL" id="QRH00152.1"/>
    </source>
</evidence>
<gene>
    <name evidence="11" type="ORF">JQC75_09510</name>
</gene>
<dbReference type="Proteomes" id="UP000596252">
    <property type="component" value="Chromosome"/>
</dbReference>
<proteinExistence type="inferred from homology"/>
<dbReference type="Gene3D" id="3.50.30.30">
    <property type="match status" value="1"/>
</dbReference>
<comment type="similarity">
    <text evidence="7 8">Belongs to the peptidase S8 family.</text>
</comment>
<keyword evidence="12" id="KW-1185">Reference proteome</keyword>
<dbReference type="CDD" id="cd02120">
    <property type="entry name" value="PA_subtilisin_like"/>
    <property type="match status" value="1"/>
</dbReference>
<dbReference type="SUPFAM" id="SSF52025">
    <property type="entry name" value="PA domain"/>
    <property type="match status" value="1"/>
</dbReference>
<dbReference type="InterPro" id="IPR000209">
    <property type="entry name" value="Peptidase_S8/S53_dom"/>
</dbReference>
<accession>A0ABX7FYN2</accession>
<dbReference type="PROSITE" id="PS00138">
    <property type="entry name" value="SUBTILASE_SER"/>
    <property type="match status" value="1"/>
</dbReference>
<sequence length="1621" mass="176201">MVAVGKGNFYQPSFTADDVRKIDAAHKASLDGDIFVGKPGQKNLQLKARSPEQIFQPDPSRQGQQQYIVQLDDEPMATYQGGIPGLAATAAPKNRSVIGKGRVNVKTQNAAQYQNYLETKQNTLLSRAQTVGANISVKQRFTVASNAMLVEMTEQDARVLSQQAGVKRITPNRVFELRTDRGPEFIGAKSVWRGEDPTTGLAAKGEGMLVGVIDTGINTDHPAFASDEEYTKLNPFGPGNFVGDCVQSPELCNDKLVGVRSYPEITDVYAAPEFQENPWMRPEMIRPANGEDYHGHGSHTASTVAGNELKDTALQTSDGQPTSDGINLPFTFASTSGVAPRAHVISYQVCWPGNGGDPYAGCPESAILAAFEDAIADGVDAINFSIGGQENLPWGDPVELAFLAAREAGISVAAAAGNAGAYWSADHSSPWVTTVGAVSHDRKLEAGNKTLSNFGVNSSSKPYKDIEGKSFSGSITGEVVLAENYPDPDPYDEYSSASCNVPFPEGTFRADQIVLCERGDIARVEKAVNVAAGGAGGFILQNVRYDIDNVVAESYVIPGIHVPYSTRWSLRNWINYSEPGTTTATISDYTNEYTLDEKLANNLAYFSSMGPSRTNNTLVPDLVAPGVEIYAANADDQPFTQSPEASDWTFMSGTSMAAPHVTGAMTLLMQLHPEWTPAEVQSALMLTAGPVYLNLGYDIVEPYYNFMAGAGAINVAQAANTGLIMDEAIANYRNADPSNGGLPNWLNIPSMVEMECEQSCTWMRTVTATRDGSWSAEALAKEEGFELSVSPATFSLKKGQSQTLVITAKVPGLIQSNVNPSEPGAPWEHIQNKDAFFNGKLTLTEASSTGPVLNMPVVVASKADAMPVSLDLDIQRNQGSETIYMNTGAYAALTPRFYGPVKPTVTHATLEAVFPFLDVEQIQVGWDIQMVEVAEGAKRLVVEVLKAKNASTLEEMNPRYTKPHPFIMVGRDLNDNGGFIPSEEEIAENYRAIKQEYDQEVVCISSSQAENNICSIESPAPGKYWFATAMAYGEGKVEVETGHAVLLAGDDRGMLSVSGPATHDGNGDYPLTLGWNIADAAKGDVYYGGMDLGTGPGAEGSFGFTALNIRRGEDALIWTVSQDKARSEDVIDVTVRLAPNLESNDRDYQLTLQMPEGIRLAPSTIRSNNSEVEAAIEANEQGLIIKGSQASTRNITREYKVTSNLTDEMCHTPLIDEYSTGGYIDLFAEFGIQPNAEWMQGDAWVNFDVPIDWLFYNADAEFKLYNQENAGYMRMHTVGALQFNTGYWMMQYHRGPGFLEEALAPFWRGSFEMKYRRHWEDPWGLTIASQYAEDRPDLGDLLFLEFDNVTDMYTGQEFDFQTILRSGIDDHPGKYEVIYAYKNLGADTAEGTIFIEGFDSAYSPNAGPKNGKLYTMLGFDNLDTVLSEDLVLCFDYVGPEQSEVEFSFKAAVQPKAMGKTLPLTLDVSLEGSSETQLVHQLEVRGNIQLAPLADMEVPENGRLDGIKVVYIDADKVPNEVRVTAEHVSAEVNGDLINLVPDANFHGETLVTVEVYDSLNPGDIASTSFTLTVISDGVEPPAPVTPTVPEPVSAQSSGGSLGWLWVAGLGWFASIRRRKRMN</sequence>
<reference evidence="11 12" key="1">
    <citation type="journal article" date="2012" name="Antonie Van Leeuwenhoek">
        <title>Shewanella litorisediminis sp. nov., a gammaproteobacterium isolated from a tidal flat sediment.</title>
        <authorList>
            <person name="Lee M.H."/>
            <person name="Yoon J.H."/>
        </authorList>
    </citation>
    <scope>NUCLEOTIDE SEQUENCE [LARGE SCALE GENOMIC DNA]</scope>
    <source>
        <strain evidence="11 12">SMK1-12</strain>
    </source>
</reference>
<name>A0ABX7FYN2_9GAMM</name>
<dbReference type="PANTHER" id="PTHR10795">
    <property type="entry name" value="PROPROTEIN CONVERTASE SUBTILISIN/KEXIN"/>
    <property type="match status" value="1"/>
</dbReference>
<evidence type="ECO:0000256" key="3">
    <source>
        <dbReference type="ARBA" id="ARBA00022729"/>
    </source>
</evidence>
<dbReference type="SUPFAM" id="SSF52743">
    <property type="entry name" value="Subtilisin-like"/>
    <property type="match status" value="1"/>
</dbReference>
<dbReference type="InterPro" id="IPR045051">
    <property type="entry name" value="SBT"/>
</dbReference>
<evidence type="ECO:0000259" key="9">
    <source>
        <dbReference type="Pfam" id="PF00082"/>
    </source>
</evidence>
<feature type="active site" description="Charge relay system" evidence="7">
    <location>
        <position position="296"/>
    </location>
</feature>
<organism evidence="11 12">
    <name type="scientific">Shewanella litorisediminis</name>
    <dbReference type="NCBI Taxonomy" id="1173586"/>
    <lineage>
        <taxon>Bacteria</taxon>
        <taxon>Pseudomonadati</taxon>
        <taxon>Pseudomonadota</taxon>
        <taxon>Gammaproteobacteria</taxon>
        <taxon>Alteromonadales</taxon>
        <taxon>Shewanellaceae</taxon>
        <taxon>Shewanella</taxon>
    </lineage>
</organism>
<dbReference type="Pfam" id="PF00082">
    <property type="entry name" value="Peptidase_S8"/>
    <property type="match status" value="1"/>
</dbReference>
<dbReference type="EMBL" id="CP069213">
    <property type="protein sequence ID" value="QRH00152.1"/>
    <property type="molecule type" value="Genomic_DNA"/>
</dbReference>
<keyword evidence="1" id="KW-0964">Secreted</keyword>
<dbReference type="Pfam" id="PF02225">
    <property type="entry name" value="PA"/>
    <property type="match status" value="1"/>
</dbReference>
<evidence type="ECO:0000256" key="8">
    <source>
        <dbReference type="RuleBase" id="RU003355"/>
    </source>
</evidence>
<feature type="domain" description="Peptidase S8/S53" evidence="9">
    <location>
        <begin position="205"/>
        <end position="693"/>
    </location>
</feature>
<evidence type="ECO:0000256" key="1">
    <source>
        <dbReference type="ARBA" id="ARBA00022525"/>
    </source>
</evidence>
<dbReference type="InterPro" id="IPR046450">
    <property type="entry name" value="PA_dom_sf"/>
</dbReference>
<dbReference type="PROSITE" id="PS51892">
    <property type="entry name" value="SUBTILASE"/>
    <property type="match status" value="1"/>
</dbReference>
<dbReference type="Gene3D" id="3.40.50.200">
    <property type="entry name" value="Peptidase S8/S53 domain"/>
    <property type="match status" value="1"/>
</dbReference>
<keyword evidence="4 7" id="KW-0378">Hydrolase</keyword>
<evidence type="ECO:0000256" key="6">
    <source>
        <dbReference type="ARBA" id="ARBA00023180"/>
    </source>
</evidence>
<keyword evidence="3" id="KW-0732">Signal</keyword>
<keyword evidence="5 7" id="KW-0720">Serine protease</keyword>
<dbReference type="InterPro" id="IPR017311">
    <property type="entry name" value="Sama-2696"/>
</dbReference>
<evidence type="ECO:0000256" key="4">
    <source>
        <dbReference type="ARBA" id="ARBA00022801"/>
    </source>
</evidence>
<feature type="active site" description="Charge relay system" evidence="7">
    <location>
        <position position="214"/>
    </location>
</feature>
<dbReference type="InterPro" id="IPR003137">
    <property type="entry name" value="PA_domain"/>
</dbReference>
<evidence type="ECO:0000256" key="7">
    <source>
        <dbReference type="PROSITE-ProRule" id="PRU01240"/>
    </source>
</evidence>
<dbReference type="InterPro" id="IPR015500">
    <property type="entry name" value="Peptidase_S8_subtilisin-rel"/>
</dbReference>
<protein>
    <submittedName>
        <fullName evidence="11">S8 family serine peptidase</fullName>
    </submittedName>
</protein>
<feature type="domain" description="PA" evidence="10">
    <location>
        <begin position="476"/>
        <end position="566"/>
    </location>
</feature>
<dbReference type="PRINTS" id="PR00723">
    <property type="entry name" value="SUBTILISIN"/>
</dbReference>
<evidence type="ECO:0000256" key="2">
    <source>
        <dbReference type="ARBA" id="ARBA00022670"/>
    </source>
</evidence>
<dbReference type="InterPro" id="IPR034197">
    <property type="entry name" value="Peptidases_S8_3"/>
</dbReference>
<keyword evidence="2 7" id="KW-0645">Protease</keyword>
<dbReference type="InterPro" id="IPR036852">
    <property type="entry name" value="Peptidase_S8/S53_dom_sf"/>
</dbReference>
<dbReference type="InterPro" id="IPR023827">
    <property type="entry name" value="Peptidase_S8_Asp-AS"/>
</dbReference>
<evidence type="ECO:0000259" key="10">
    <source>
        <dbReference type="Pfam" id="PF02225"/>
    </source>
</evidence>
<dbReference type="PROSITE" id="PS00136">
    <property type="entry name" value="SUBTILASE_ASP"/>
    <property type="match status" value="1"/>
</dbReference>
<keyword evidence="6" id="KW-0325">Glycoprotein</keyword>
<dbReference type="PIRSF" id="PIRSF037895">
    <property type="entry name" value="Subtilisin_rel_Sama_2696"/>
    <property type="match status" value="1"/>
</dbReference>
<feature type="active site" description="Charge relay system" evidence="7">
    <location>
        <position position="655"/>
    </location>
</feature>
<dbReference type="InterPro" id="IPR023828">
    <property type="entry name" value="Peptidase_S8_Ser-AS"/>
</dbReference>